<dbReference type="Pfam" id="PF13304">
    <property type="entry name" value="AAA_21"/>
    <property type="match status" value="1"/>
</dbReference>
<dbReference type="GO" id="GO:0000731">
    <property type="term" value="P:DNA synthesis involved in DNA repair"/>
    <property type="evidence" value="ECO:0007669"/>
    <property type="project" value="TreeGrafter"/>
</dbReference>
<dbReference type="OrthoDB" id="7596665at2"/>
<sequence length="383" mass="41574">MITRLAVSGYRSLRNAKFALTPLTLVTGANGSGKSSLYRALRLLADVAQGRIVQSIAAEGGLQSILWAGPETFSREVKAGAYPVEGLVRRKPIALKLGVSGPRYGYSIDLGMPSAPAVFALDPQIKLEALWLGETLGRSNLLAERRGPGVRLKNENGLWRQAATALNPFDSMATHCADQREGFELFQLRETMRGWRFYDQFRTDRDAPARRLQIGTYTPVLASDGSDLAAALQTIATIGDGEALDASVADAFPGASVVCRESDGHVEVEMHQHGLLRPLRSPELSDGTLRYLLLLAALLTPRPPQLMILNEPEASLHPDLIAPLARLVMAASKRTGLIVVSHSRKLVDACLDTPGASEIRLEKQFGETLAPDAQAPKWVWPSR</sequence>
<evidence type="ECO:0000313" key="3">
    <source>
        <dbReference type="Proteomes" id="UP000309061"/>
    </source>
</evidence>
<dbReference type="RefSeq" id="WP_154331587.1">
    <property type="nucleotide sequence ID" value="NZ_CP046052.1"/>
</dbReference>
<dbReference type="Gene3D" id="3.40.50.300">
    <property type="entry name" value="P-loop containing nucleotide triphosphate hydrolases"/>
    <property type="match status" value="2"/>
</dbReference>
<dbReference type="Proteomes" id="UP000309061">
    <property type="component" value="Chromosome"/>
</dbReference>
<dbReference type="PANTHER" id="PTHR32182:SF25">
    <property type="entry name" value="SLR1056 PROTEIN"/>
    <property type="match status" value="1"/>
</dbReference>
<dbReference type="KEGG" id="mhey:H2LOC_007080"/>
<protein>
    <submittedName>
        <fullName evidence="2">AAA family ATPase</fullName>
    </submittedName>
</protein>
<dbReference type="SUPFAM" id="SSF52540">
    <property type="entry name" value="P-loop containing nucleoside triphosphate hydrolases"/>
    <property type="match status" value="1"/>
</dbReference>
<proteinExistence type="predicted"/>
<dbReference type="PANTHER" id="PTHR32182">
    <property type="entry name" value="DNA REPLICATION AND REPAIR PROTEIN RECF"/>
    <property type="match status" value="1"/>
</dbReference>
<dbReference type="InterPro" id="IPR014555">
    <property type="entry name" value="RecF-like"/>
</dbReference>
<gene>
    <name evidence="2" type="ORF">H2LOC_007080</name>
</gene>
<dbReference type="CDD" id="cd00267">
    <property type="entry name" value="ABC_ATPase"/>
    <property type="match status" value="1"/>
</dbReference>
<accession>A0A6B8KBE3</accession>
<dbReference type="InterPro" id="IPR003959">
    <property type="entry name" value="ATPase_AAA_core"/>
</dbReference>
<dbReference type="GO" id="GO:0006302">
    <property type="term" value="P:double-strand break repair"/>
    <property type="evidence" value="ECO:0007669"/>
    <property type="project" value="TreeGrafter"/>
</dbReference>
<dbReference type="FunFam" id="3.40.50.300:FF:002708">
    <property type="entry name" value="FeS assembly ATPase SufC"/>
    <property type="match status" value="1"/>
</dbReference>
<dbReference type="GO" id="GO:0005524">
    <property type="term" value="F:ATP binding"/>
    <property type="evidence" value="ECO:0007669"/>
    <property type="project" value="InterPro"/>
</dbReference>
<dbReference type="FunFam" id="3.40.50.300:FF:002534">
    <property type="entry name" value="Putative RecF protein"/>
    <property type="match status" value="1"/>
</dbReference>
<feature type="domain" description="ATPase AAA-type core" evidence="1">
    <location>
        <begin position="23"/>
        <end position="348"/>
    </location>
</feature>
<name>A0A6B8KBE3_9HYPH</name>
<organism evidence="2 3">
    <name type="scientific">Methylocystis heyeri</name>
    <dbReference type="NCBI Taxonomy" id="391905"/>
    <lineage>
        <taxon>Bacteria</taxon>
        <taxon>Pseudomonadati</taxon>
        <taxon>Pseudomonadota</taxon>
        <taxon>Alphaproteobacteria</taxon>
        <taxon>Hyphomicrobiales</taxon>
        <taxon>Methylocystaceae</taxon>
        <taxon>Methylocystis</taxon>
    </lineage>
</organism>
<reference evidence="2 3" key="1">
    <citation type="submission" date="2019-11" db="EMBL/GenBank/DDBJ databases">
        <title>The genome sequence of Methylocystis heyeri.</title>
        <authorList>
            <person name="Oshkin I.Y."/>
            <person name="Miroshnikov K."/>
            <person name="Dedysh S.N."/>
        </authorList>
    </citation>
    <scope>NUCLEOTIDE SEQUENCE [LARGE SCALE GENOMIC DNA]</scope>
    <source>
        <strain evidence="2 3">H2</strain>
    </source>
</reference>
<dbReference type="GO" id="GO:0016887">
    <property type="term" value="F:ATP hydrolysis activity"/>
    <property type="evidence" value="ECO:0007669"/>
    <property type="project" value="InterPro"/>
</dbReference>
<dbReference type="PIRSF" id="PIRSF029347">
    <property type="entry name" value="RecF"/>
    <property type="match status" value="1"/>
</dbReference>
<evidence type="ECO:0000313" key="2">
    <source>
        <dbReference type="EMBL" id="QGM45476.1"/>
    </source>
</evidence>
<keyword evidence="3" id="KW-1185">Reference proteome</keyword>
<dbReference type="EMBL" id="CP046052">
    <property type="protein sequence ID" value="QGM45476.1"/>
    <property type="molecule type" value="Genomic_DNA"/>
</dbReference>
<evidence type="ECO:0000259" key="1">
    <source>
        <dbReference type="Pfam" id="PF13304"/>
    </source>
</evidence>
<dbReference type="AlphaFoldDB" id="A0A6B8KBE3"/>
<dbReference type="InterPro" id="IPR027417">
    <property type="entry name" value="P-loop_NTPase"/>
</dbReference>